<organism evidence="4 5">
    <name type="scientific">Puia dinghuensis</name>
    <dbReference type="NCBI Taxonomy" id="1792502"/>
    <lineage>
        <taxon>Bacteria</taxon>
        <taxon>Pseudomonadati</taxon>
        <taxon>Bacteroidota</taxon>
        <taxon>Chitinophagia</taxon>
        <taxon>Chitinophagales</taxon>
        <taxon>Chitinophagaceae</taxon>
        <taxon>Puia</taxon>
    </lineage>
</organism>
<sequence>MKTPIITILIAACTSLLFIGACNKDSSTPPANPPAPPTPGITAISPTTGSDSTVVTIRGKLFGTTPGGDSVFFNGKLATLISSSDTLLTARVPTLAGDGYITVKANGNTIQGPFFDFDTSYWLSPVAGGFNGANYISTDGNGNLFVSTQGDSSIYKIGPQGNLTRWATVPYCNGTSFDTAGNLFVASQENFPNTTTIYKINPSGVVSRFATDSGVVFGLAIDAKGNLYAGNNTRNSVDKITPQGVVSVFAGNLPEASSVAIGGDGNIYATTNSNPNSLTSGTVVRITPSGAVSTVRSGLRADGIAVDNNNKIYITSSNGQVIAIQSEEYGTTIGLENDTITTHVVVPIGITVDKTGKLYVVNNITSNTNLYGNVIKLTPH</sequence>
<dbReference type="CDD" id="cd00603">
    <property type="entry name" value="IPT_PCSR"/>
    <property type="match status" value="1"/>
</dbReference>
<evidence type="ECO:0000256" key="1">
    <source>
        <dbReference type="SAM" id="MobiDB-lite"/>
    </source>
</evidence>
<evidence type="ECO:0000313" key="4">
    <source>
        <dbReference type="EMBL" id="GGB21298.1"/>
    </source>
</evidence>
<accession>A0A8J2XW41</accession>
<evidence type="ECO:0000313" key="5">
    <source>
        <dbReference type="Proteomes" id="UP000607559"/>
    </source>
</evidence>
<dbReference type="Pfam" id="PF01833">
    <property type="entry name" value="TIG"/>
    <property type="match status" value="1"/>
</dbReference>
<comment type="caution">
    <text evidence="4">The sequence shown here is derived from an EMBL/GenBank/DDBJ whole genome shotgun (WGS) entry which is preliminary data.</text>
</comment>
<feature type="domain" description="IPT/TIG" evidence="3">
    <location>
        <begin position="39"/>
        <end position="110"/>
    </location>
</feature>
<dbReference type="InterPro" id="IPR051262">
    <property type="entry name" value="SMP-30/CGR1_Lactonase"/>
</dbReference>
<dbReference type="RefSeq" id="WP_188937221.1">
    <property type="nucleotide sequence ID" value="NZ_BMJC01000006.1"/>
</dbReference>
<dbReference type="SUPFAM" id="SSF81296">
    <property type="entry name" value="E set domains"/>
    <property type="match status" value="1"/>
</dbReference>
<name>A0A8J2XW41_9BACT</name>
<protein>
    <recommendedName>
        <fullName evidence="3">IPT/TIG domain-containing protein</fullName>
    </recommendedName>
</protein>
<reference evidence="4" key="2">
    <citation type="submission" date="2020-09" db="EMBL/GenBank/DDBJ databases">
        <authorList>
            <person name="Sun Q."/>
            <person name="Zhou Y."/>
        </authorList>
    </citation>
    <scope>NUCLEOTIDE SEQUENCE</scope>
    <source>
        <strain evidence="4">CGMCC 1.15448</strain>
    </source>
</reference>
<proteinExistence type="predicted"/>
<dbReference type="AlphaFoldDB" id="A0A8J2XW41"/>
<dbReference type="Proteomes" id="UP000607559">
    <property type="component" value="Unassembled WGS sequence"/>
</dbReference>
<evidence type="ECO:0000256" key="2">
    <source>
        <dbReference type="SAM" id="SignalP"/>
    </source>
</evidence>
<dbReference type="EMBL" id="BMJC01000006">
    <property type="protein sequence ID" value="GGB21298.1"/>
    <property type="molecule type" value="Genomic_DNA"/>
</dbReference>
<keyword evidence="5" id="KW-1185">Reference proteome</keyword>
<dbReference type="InterPro" id="IPR014756">
    <property type="entry name" value="Ig_E-set"/>
</dbReference>
<feature type="signal peptide" evidence="2">
    <location>
        <begin position="1"/>
        <end position="24"/>
    </location>
</feature>
<feature type="compositionally biased region" description="Pro residues" evidence="1">
    <location>
        <begin position="30"/>
        <end position="39"/>
    </location>
</feature>
<dbReference type="Gene3D" id="2.120.10.30">
    <property type="entry name" value="TolB, C-terminal domain"/>
    <property type="match status" value="1"/>
</dbReference>
<dbReference type="PANTHER" id="PTHR47572:SF4">
    <property type="entry name" value="LACTONASE DRP35"/>
    <property type="match status" value="1"/>
</dbReference>
<gene>
    <name evidence="4" type="ORF">GCM10011511_51360</name>
</gene>
<reference evidence="4" key="1">
    <citation type="journal article" date="2014" name="Int. J. Syst. Evol. Microbiol.">
        <title>Complete genome sequence of Corynebacterium casei LMG S-19264T (=DSM 44701T), isolated from a smear-ripened cheese.</title>
        <authorList>
            <consortium name="US DOE Joint Genome Institute (JGI-PGF)"/>
            <person name="Walter F."/>
            <person name="Albersmeier A."/>
            <person name="Kalinowski J."/>
            <person name="Ruckert C."/>
        </authorList>
    </citation>
    <scope>NUCLEOTIDE SEQUENCE</scope>
    <source>
        <strain evidence="4">CGMCC 1.15448</strain>
    </source>
</reference>
<dbReference type="InterPro" id="IPR002909">
    <property type="entry name" value="IPT_dom"/>
</dbReference>
<dbReference type="PROSITE" id="PS51257">
    <property type="entry name" value="PROKAR_LIPOPROTEIN"/>
    <property type="match status" value="1"/>
</dbReference>
<dbReference type="SUPFAM" id="SSF63829">
    <property type="entry name" value="Calcium-dependent phosphotriesterase"/>
    <property type="match status" value="1"/>
</dbReference>
<dbReference type="InterPro" id="IPR011042">
    <property type="entry name" value="6-blade_b-propeller_TolB-like"/>
</dbReference>
<feature type="chain" id="PRO_5035285679" description="IPT/TIG domain-containing protein" evidence="2">
    <location>
        <begin position="25"/>
        <end position="380"/>
    </location>
</feature>
<dbReference type="Gene3D" id="2.60.40.10">
    <property type="entry name" value="Immunoglobulins"/>
    <property type="match status" value="1"/>
</dbReference>
<dbReference type="InterPro" id="IPR013783">
    <property type="entry name" value="Ig-like_fold"/>
</dbReference>
<evidence type="ECO:0000259" key="3">
    <source>
        <dbReference type="Pfam" id="PF01833"/>
    </source>
</evidence>
<dbReference type="PANTHER" id="PTHR47572">
    <property type="entry name" value="LIPOPROTEIN-RELATED"/>
    <property type="match status" value="1"/>
</dbReference>
<keyword evidence="2" id="KW-0732">Signal</keyword>
<feature type="region of interest" description="Disordered" evidence="1">
    <location>
        <begin position="27"/>
        <end position="46"/>
    </location>
</feature>